<evidence type="ECO:0000313" key="2">
    <source>
        <dbReference type="Proteomes" id="UP001380601"/>
    </source>
</evidence>
<dbReference type="RefSeq" id="WP_341610902.1">
    <property type="nucleotide sequence ID" value="NZ_JBBWSC010000001.1"/>
</dbReference>
<gene>
    <name evidence="1" type="ORF">AADA34_00445</name>
</gene>
<name>A0ABU9EUN0_9STAP</name>
<comment type="caution">
    <text evidence="1">The sequence shown here is derived from an EMBL/GenBank/DDBJ whole genome shotgun (WGS) entry which is preliminary data.</text>
</comment>
<reference evidence="1 2" key="1">
    <citation type="submission" date="2024-04" db="EMBL/GenBank/DDBJ databases">
        <title>Staphylococcus debuckii a clinical isolate.</title>
        <authorList>
            <person name="Magnan C."/>
            <person name="Plumet L."/>
            <person name="Morsli M."/>
            <person name="Molle V."/>
            <person name="Lavigne J.-P."/>
        </authorList>
    </citation>
    <scope>NUCLEOTIDE SEQUENCE [LARGE SCALE GENOMIC DNA]</scope>
    <source>
        <strain evidence="1 2">NSD001</strain>
    </source>
</reference>
<proteinExistence type="predicted"/>
<keyword evidence="2" id="KW-1185">Reference proteome</keyword>
<dbReference type="Pfam" id="PF13289">
    <property type="entry name" value="SIR2_2"/>
    <property type="match status" value="1"/>
</dbReference>
<dbReference type="Proteomes" id="UP001380601">
    <property type="component" value="Unassembled WGS sequence"/>
</dbReference>
<sequence>MKINEFINNYKNHPVLFVGTGISLRYLKNSHSWDSLLMKIMIDVGLEEDYFDIKARNQFEGEYDYSKIGSEIERIFNERLANDRSGKFKWINDEFYKMMKDYNLNISRFKIYISHIFRNASIKEDVSEELAVLKKARKNIGSIITTNYDCFLEEIFEFNPLIGNDILLSNPYGSLYKIHGCTTKPQKIIVTEEDYIKFNNKYELIRAQLLSLFIHNPIIFLGYSVSDENIKKILDTIFSYVEPNTAQAEKIRKNFLLVEYEEGSTNNEVVEHDISLQNNKLIRINKLKTDNYISIYKELSNLNLPVSAMDIRKVQNIVKDIYSGGEIKVAITEDIDTLQNYEKILAIGSRKTITYDYQTTPELMINYFKIIEEDNKELLSIIDKLKIQSQQYFPIFAFSKINNKIAHSEELKKQQKNNLLGTLERISPKHKIVFNSICDLIKSDRIARSYKTNALIYNVYNRHITLEELKNYLLVFKSKESTDYRKLLCLYDYLNNK</sequence>
<dbReference type="EMBL" id="JBBWSC010000001">
    <property type="protein sequence ID" value="MEL0537190.1"/>
    <property type="molecule type" value="Genomic_DNA"/>
</dbReference>
<evidence type="ECO:0000313" key="1">
    <source>
        <dbReference type="EMBL" id="MEL0537190.1"/>
    </source>
</evidence>
<accession>A0ABU9EUN0</accession>
<dbReference type="InterPro" id="IPR011202">
    <property type="entry name" value="UCP014677"/>
</dbReference>
<organism evidence="1 2">
    <name type="scientific">Staphylococcus debuckii</name>
    <dbReference type="NCBI Taxonomy" id="2044912"/>
    <lineage>
        <taxon>Bacteria</taxon>
        <taxon>Bacillati</taxon>
        <taxon>Bacillota</taxon>
        <taxon>Bacilli</taxon>
        <taxon>Bacillales</taxon>
        <taxon>Staphylococcaceae</taxon>
        <taxon>Staphylococcus</taxon>
    </lineage>
</organism>
<protein>
    <submittedName>
        <fullName evidence="1">SIR2 family protein</fullName>
    </submittedName>
</protein>
<dbReference type="PIRSF" id="PIRSF014677">
    <property type="entry name" value="UCP014677"/>
    <property type="match status" value="1"/>
</dbReference>